<feature type="signal peptide" evidence="2">
    <location>
        <begin position="1"/>
        <end position="20"/>
    </location>
</feature>
<dbReference type="OrthoDB" id="4884716at2"/>
<dbReference type="EMBL" id="LQBK01000006">
    <property type="protein sequence ID" value="KUG61129.1"/>
    <property type="molecule type" value="Genomic_DNA"/>
</dbReference>
<gene>
    <name evidence="3" type="ORF">AVL61_08200</name>
</gene>
<feature type="region of interest" description="Disordered" evidence="1">
    <location>
        <begin position="14"/>
        <end position="43"/>
    </location>
</feature>
<feature type="region of interest" description="Disordered" evidence="1">
    <location>
        <begin position="120"/>
        <end position="150"/>
    </location>
</feature>
<organism evidence="3 4">
    <name type="scientific">Kocuria rosea subsp. polaris</name>
    <dbReference type="NCBI Taxonomy" id="136273"/>
    <lineage>
        <taxon>Bacteria</taxon>
        <taxon>Bacillati</taxon>
        <taxon>Actinomycetota</taxon>
        <taxon>Actinomycetes</taxon>
        <taxon>Micrococcales</taxon>
        <taxon>Micrococcaceae</taxon>
        <taxon>Kocuria</taxon>
    </lineage>
</organism>
<evidence type="ECO:0000313" key="4">
    <source>
        <dbReference type="Proteomes" id="UP000053512"/>
    </source>
</evidence>
<feature type="compositionally biased region" description="Basic and acidic residues" evidence="1">
    <location>
        <begin position="23"/>
        <end position="43"/>
    </location>
</feature>
<dbReference type="RefSeq" id="WP_058873472.1">
    <property type="nucleotide sequence ID" value="NZ_LQBK01000006.1"/>
</dbReference>
<dbReference type="Proteomes" id="UP000053512">
    <property type="component" value="Unassembled WGS sequence"/>
</dbReference>
<keyword evidence="2" id="KW-0732">Signal</keyword>
<evidence type="ECO:0000256" key="2">
    <source>
        <dbReference type="SAM" id="SignalP"/>
    </source>
</evidence>
<protein>
    <submittedName>
        <fullName evidence="3">Uncharacterized protein</fullName>
    </submittedName>
</protein>
<proteinExistence type="predicted"/>
<reference evidence="4" key="1">
    <citation type="submission" date="2015-12" db="EMBL/GenBank/DDBJ databases">
        <authorList>
            <person name="Nair G.R."/>
            <person name="Kaur G."/>
            <person name="Mayilraj S."/>
        </authorList>
    </citation>
    <scope>NUCLEOTIDE SEQUENCE [LARGE SCALE GENOMIC DNA]</scope>
    <source>
        <strain evidence="4">CD08_4</strain>
    </source>
</reference>
<name>A0A0W8IML9_KOCRO</name>
<accession>A0A0W8IML9</accession>
<feature type="chain" id="PRO_5006944364" evidence="2">
    <location>
        <begin position="21"/>
        <end position="150"/>
    </location>
</feature>
<comment type="caution">
    <text evidence="3">The sequence shown here is derived from an EMBL/GenBank/DDBJ whole genome shotgun (WGS) entry which is preliminary data.</text>
</comment>
<dbReference type="AlphaFoldDB" id="A0A0W8IML9"/>
<evidence type="ECO:0000313" key="3">
    <source>
        <dbReference type="EMBL" id="KUG61129.1"/>
    </source>
</evidence>
<sequence length="150" mass="17376">MVASVAVAGLLFGGASPALADGGGDRHKKDDKGHGRYDERKNGEVDVVVKYRHHGHWKSKTYEDQTLKEAASKAKEKCHGGDWWDYYKDARKVDRTGKSDKVCDKRYVKVYFEQDEDKDRHWDKDKGRDKDHNKDKHDGKDKKDKRDKKD</sequence>
<evidence type="ECO:0000256" key="1">
    <source>
        <dbReference type="SAM" id="MobiDB-lite"/>
    </source>
</evidence>